<accession>A0A4Z2HB96</accession>
<feature type="chain" id="PRO_5021502852" evidence="1">
    <location>
        <begin position="23"/>
        <end position="310"/>
    </location>
</feature>
<keyword evidence="1" id="KW-0732">Signal</keyword>
<protein>
    <submittedName>
        <fullName evidence="2">Uncharacterized protein</fullName>
    </submittedName>
</protein>
<dbReference type="Proteomes" id="UP000314294">
    <property type="component" value="Unassembled WGS sequence"/>
</dbReference>
<reference evidence="2 3" key="1">
    <citation type="submission" date="2019-03" db="EMBL/GenBank/DDBJ databases">
        <title>First draft genome of Liparis tanakae, snailfish: a comprehensive survey of snailfish specific genes.</title>
        <authorList>
            <person name="Kim W."/>
            <person name="Song I."/>
            <person name="Jeong J.-H."/>
            <person name="Kim D."/>
            <person name="Kim S."/>
            <person name="Ryu S."/>
            <person name="Song J.Y."/>
            <person name="Lee S.K."/>
        </authorList>
    </citation>
    <scope>NUCLEOTIDE SEQUENCE [LARGE SCALE GENOMIC DNA]</scope>
    <source>
        <tissue evidence="2">Muscle</tissue>
    </source>
</reference>
<keyword evidence="3" id="KW-1185">Reference proteome</keyword>
<feature type="signal peptide" evidence="1">
    <location>
        <begin position="1"/>
        <end position="22"/>
    </location>
</feature>
<dbReference type="EMBL" id="SRLO01000279">
    <property type="protein sequence ID" value="TNN63167.1"/>
    <property type="molecule type" value="Genomic_DNA"/>
</dbReference>
<proteinExistence type="predicted"/>
<evidence type="ECO:0000256" key="1">
    <source>
        <dbReference type="SAM" id="SignalP"/>
    </source>
</evidence>
<evidence type="ECO:0000313" key="2">
    <source>
        <dbReference type="EMBL" id="TNN63167.1"/>
    </source>
</evidence>
<comment type="caution">
    <text evidence="2">The sequence shown here is derived from an EMBL/GenBank/DDBJ whole genome shotgun (WGS) entry which is preliminary data.</text>
</comment>
<evidence type="ECO:0000313" key="3">
    <source>
        <dbReference type="Proteomes" id="UP000314294"/>
    </source>
</evidence>
<gene>
    <name evidence="2" type="ORF">EYF80_026631</name>
</gene>
<organism evidence="2 3">
    <name type="scientific">Liparis tanakae</name>
    <name type="common">Tanaka's snailfish</name>
    <dbReference type="NCBI Taxonomy" id="230148"/>
    <lineage>
        <taxon>Eukaryota</taxon>
        <taxon>Metazoa</taxon>
        <taxon>Chordata</taxon>
        <taxon>Craniata</taxon>
        <taxon>Vertebrata</taxon>
        <taxon>Euteleostomi</taxon>
        <taxon>Actinopterygii</taxon>
        <taxon>Neopterygii</taxon>
        <taxon>Teleostei</taxon>
        <taxon>Neoteleostei</taxon>
        <taxon>Acanthomorphata</taxon>
        <taxon>Eupercaria</taxon>
        <taxon>Perciformes</taxon>
        <taxon>Cottioidei</taxon>
        <taxon>Cottales</taxon>
        <taxon>Liparidae</taxon>
        <taxon>Liparis</taxon>
    </lineage>
</organism>
<dbReference type="AlphaFoldDB" id="A0A4Z2HB96"/>
<sequence>MRLRLLGPVLLPLCCCVFFCDCLLKQYVDRTQRIRRHPASPPKELNEIWGFIERERDREREKEKKKKHCGAIMRAYCEVRVGTVSEGMSRAGLDYRSPMCSESSRLFDGADGRGEDAMAGMLWCEQRRTLLPALSDSWCSSASGVDKSILKFPQLSCSFAPHITQMSQGSAEDTGKGRSGRGPVASAGANIGCLSQTLSCISGRDRNSDFLTTYELDVTFCSQLTRISSVTAMWGGNNGQLTGGRARADTPEHCTLFRLNGNACFPTRASDTKTCSHNSSWKGSLGGGGERANYQLPLRDRYDVILPAPP</sequence>
<name>A0A4Z2HB96_9TELE</name>